<proteinExistence type="predicted"/>
<evidence type="ECO:0000259" key="1">
    <source>
        <dbReference type="Pfam" id="PF07969"/>
    </source>
</evidence>
<dbReference type="Gene3D" id="3.20.20.140">
    <property type="entry name" value="Metal-dependent hydrolases"/>
    <property type="match status" value="1"/>
</dbReference>
<accession>A0A5A7MQ43</accession>
<dbReference type="GO" id="GO:0005829">
    <property type="term" value="C:cytosol"/>
    <property type="evidence" value="ECO:0007669"/>
    <property type="project" value="TreeGrafter"/>
</dbReference>
<dbReference type="Pfam" id="PF07969">
    <property type="entry name" value="Amidohydro_3"/>
    <property type="match status" value="1"/>
</dbReference>
<dbReference type="InterPro" id="IPR013108">
    <property type="entry name" value="Amidohydro_3"/>
</dbReference>
<dbReference type="EMBL" id="BKCL01000004">
    <property type="protein sequence ID" value="GEQ98027.1"/>
    <property type="molecule type" value="Genomic_DNA"/>
</dbReference>
<dbReference type="GO" id="GO:0016812">
    <property type="term" value="F:hydrolase activity, acting on carbon-nitrogen (but not peptide) bonds, in cyclic amides"/>
    <property type="evidence" value="ECO:0007669"/>
    <property type="project" value="TreeGrafter"/>
</dbReference>
<dbReference type="AlphaFoldDB" id="A0A5A7MQ43"/>
<feature type="domain" description="Amidohydrolase 3" evidence="1">
    <location>
        <begin position="46"/>
        <end position="153"/>
    </location>
</feature>
<dbReference type="SUPFAM" id="SSF51338">
    <property type="entry name" value="Composite domain of metallo-dependent hydrolases"/>
    <property type="match status" value="1"/>
</dbReference>
<dbReference type="InterPro" id="IPR011059">
    <property type="entry name" value="Metal-dep_hydrolase_composite"/>
</dbReference>
<dbReference type="InterPro" id="IPR050378">
    <property type="entry name" value="Metallo-dep_Hydrolases_sf"/>
</dbReference>
<dbReference type="InterPro" id="IPR032466">
    <property type="entry name" value="Metal_Hydrolase"/>
</dbReference>
<dbReference type="SUPFAM" id="SSF51556">
    <property type="entry name" value="Metallo-dependent hydrolases"/>
    <property type="match status" value="1"/>
</dbReference>
<name>A0A5A7MQ43_9PROT</name>
<gene>
    <name evidence="2" type="ORF">JCM17844_16640</name>
</gene>
<protein>
    <recommendedName>
        <fullName evidence="1">Amidohydrolase 3 domain-containing protein</fullName>
    </recommendedName>
</protein>
<comment type="caution">
    <text evidence="2">The sequence shown here is derived from an EMBL/GenBank/DDBJ whole genome shotgun (WGS) entry which is preliminary data.</text>
</comment>
<dbReference type="Proteomes" id="UP000322084">
    <property type="component" value="Unassembled WGS sequence"/>
</dbReference>
<organism evidence="2 3">
    <name type="scientific">Iodidimonas gelatinilytica</name>
    <dbReference type="NCBI Taxonomy" id="1236966"/>
    <lineage>
        <taxon>Bacteria</taxon>
        <taxon>Pseudomonadati</taxon>
        <taxon>Pseudomonadota</taxon>
        <taxon>Alphaproteobacteria</taxon>
        <taxon>Iodidimonadales</taxon>
        <taxon>Iodidimonadaceae</taxon>
        <taxon>Iodidimonas</taxon>
    </lineage>
</organism>
<dbReference type="PANTHER" id="PTHR11647:SF1">
    <property type="entry name" value="COLLAPSIN RESPONSE MEDIATOR PROTEIN"/>
    <property type="match status" value="1"/>
</dbReference>
<reference evidence="2 3" key="1">
    <citation type="submission" date="2019-09" db="EMBL/GenBank/DDBJ databases">
        <title>NBRP : Genome information of microbial organism related human and environment.</title>
        <authorList>
            <person name="Hattori M."/>
            <person name="Oshima K."/>
            <person name="Inaba H."/>
            <person name="Suda W."/>
            <person name="Sakamoto M."/>
            <person name="Iino T."/>
            <person name="Kitahara M."/>
            <person name="Oshida Y."/>
            <person name="Iida T."/>
            <person name="Kudo T."/>
            <person name="Itoh T."/>
            <person name="Ohkuma M."/>
        </authorList>
    </citation>
    <scope>NUCLEOTIDE SEQUENCE [LARGE SCALE GENOMIC DNA]</scope>
    <source>
        <strain evidence="2 3">Hi-2</strain>
    </source>
</reference>
<dbReference type="PANTHER" id="PTHR11647">
    <property type="entry name" value="HYDRANTOINASE/DIHYDROPYRIMIDINASE FAMILY MEMBER"/>
    <property type="match status" value="1"/>
</dbReference>
<sequence>MTLDMKIAGATLYDGSGAAPITADIGIAEGKIAEVGRVTSPSRRSIDADGAMVTPGFVDIHTHYDGQVCWDETLAPSSVHGVTTAIMGNCGVGFAPLKPGEQDRLIELMEGVEEIPGVALSEGVRWNWESFGDYLDAVAAIPHSIDIGAQVTHDPCGFM</sequence>
<evidence type="ECO:0000313" key="3">
    <source>
        <dbReference type="Proteomes" id="UP000322084"/>
    </source>
</evidence>
<evidence type="ECO:0000313" key="2">
    <source>
        <dbReference type="EMBL" id="GEQ98027.1"/>
    </source>
</evidence>